<gene>
    <name evidence="1" type="primary">Necator_chrIII.g12704</name>
    <name evidence="1" type="ORF">RB195_011937</name>
</gene>
<organism evidence="1 2">
    <name type="scientific">Necator americanus</name>
    <name type="common">Human hookworm</name>
    <dbReference type="NCBI Taxonomy" id="51031"/>
    <lineage>
        <taxon>Eukaryota</taxon>
        <taxon>Metazoa</taxon>
        <taxon>Ecdysozoa</taxon>
        <taxon>Nematoda</taxon>
        <taxon>Chromadorea</taxon>
        <taxon>Rhabditida</taxon>
        <taxon>Rhabditina</taxon>
        <taxon>Rhabditomorpha</taxon>
        <taxon>Strongyloidea</taxon>
        <taxon>Ancylostomatidae</taxon>
        <taxon>Bunostominae</taxon>
        <taxon>Necator</taxon>
    </lineage>
</organism>
<dbReference type="EMBL" id="JAVFWL010000003">
    <property type="protein sequence ID" value="KAK6745514.1"/>
    <property type="molecule type" value="Genomic_DNA"/>
</dbReference>
<evidence type="ECO:0000313" key="2">
    <source>
        <dbReference type="Proteomes" id="UP001303046"/>
    </source>
</evidence>
<keyword evidence="2" id="KW-1185">Reference proteome</keyword>
<dbReference type="Proteomes" id="UP001303046">
    <property type="component" value="Unassembled WGS sequence"/>
</dbReference>
<sequence>MHSTRCKEQAQGFNTEEKVRLCICRDDIHVQFCICSPHHGDFSQEERLRRSFHRQLKRDRENEWTSRAKEFEKETRTREKPILC</sequence>
<protein>
    <submittedName>
        <fullName evidence="1">Uncharacterized protein</fullName>
    </submittedName>
</protein>
<accession>A0ABR1D4T1</accession>
<comment type="caution">
    <text evidence="1">The sequence shown here is derived from an EMBL/GenBank/DDBJ whole genome shotgun (WGS) entry which is preliminary data.</text>
</comment>
<reference evidence="1 2" key="1">
    <citation type="submission" date="2023-08" db="EMBL/GenBank/DDBJ databases">
        <title>A Necator americanus chromosomal reference genome.</title>
        <authorList>
            <person name="Ilik V."/>
            <person name="Petrzelkova K.J."/>
            <person name="Pardy F."/>
            <person name="Fuh T."/>
            <person name="Niatou-Singa F.S."/>
            <person name="Gouil Q."/>
            <person name="Baker L."/>
            <person name="Ritchie M.E."/>
            <person name="Jex A.R."/>
            <person name="Gazzola D."/>
            <person name="Li H."/>
            <person name="Toshio Fujiwara R."/>
            <person name="Zhan B."/>
            <person name="Aroian R.V."/>
            <person name="Pafco B."/>
            <person name="Schwarz E.M."/>
        </authorList>
    </citation>
    <scope>NUCLEOTIDE SEQUENCE [LARGE SCALE GENOMIC DNA]</scope>
    <source>
        <strain evidence="1 2">Aroian</strain>
        <tissue evidence="1">Whole animal</tissue>
    </source>
</reference>
<proteinExistence type="predicted"/>
<evidence type="ECO:0000313" key="1">
    <source>
        <dbReference type="EMBL" id="KAK6745514.1"/>
    </source>
</evidence>
<name>A0ABR1D4T1_NECAM</name>